<dbReference type="AlphaFoldDB" id="A0A6J1KD42"/>
<proteinExistence type="predicted"/>
<protein>
    <submittedName>
        <fullName evidence="2">Metallothionein-like protein LSC54</fullName>
    </submittedName>
</protein>
<evidence type="ECO:0000313" key="1">
    <source>
        <dbReference type="Proteomes" id="UP000504608"/>
    </source>
</evidence>
<organism evidence="1 2">
    <name type="scientific">Cucurbita maxima</name>
    <name type="common">Pumpkin</name>
    <name type="synonym">Winter squash</name>
    <dbReference type="NCBI Taxonomy" id="3661"/>
    <lineage>
        <taxon>Eukaryota</taxon>
        <taxon>Viridiplantae</taxon>
        <taxon>Streptophyta</taxon>
        <taxon>Embryophyta</taxon>
        <taxon>Tracheophyta</taxon>
        <taxon>Spermatophyta</taxon>
        <taxon>Magnoliopsida</taxon>
        <taxon>eudicotyledons</taxon>
        <taxon>Gunneridae</taxon>
        <taxon>Pentapetalae</taxon>
        <taxon>rosids</taxon>
        <taxon>fabids</taxon>
        <taxon>Cucurbitales</taxon>
        <taxon>Cucurbitaceae</taxon>
        <taxon>Cucurbiteae</taxon>
        <taxon>Cucurbita</taxon>
    </lineage>
</organism>
<dbReference type="KEGG" id="cmax:111492782"/>
<reference evidence="2" key="1">
    <citation type="submission" date="2025-08" db="UniProtKB">
        <authorList>
            <consortium name="RefSeq"/>
        </authorList>
    </citation>
    <scope>IDENTIFICATION</scope>
    <source>
        <tissue evidence="2">Young leaves</tissue>
    </source>
</reference>
<evidence type="ECO:0000313" key="2">
    <source>
        <dbReference type="RefSeq" id="XP_022997994.1"/>
    </source>
</evidence>
<name>A0A6J1KD42_CUCMA</name>
<dbReference type="GeneID" id="111492782"/>
<accession>A0A6J1KD42</accession>
<sequence length="78" mass="8148">MCISSREGALNHHSQHTNKSKNLGFLRNKMGSGCKCGDSCSCGDSCNCQSGSITEAFILNKDGCSCGSSCSCDPCNCK</sequence>
<keyword evidence="1" id="KW-1185">Reference proteome</keyword>
<dbReference type="Proteomes" id="UP000504608">
    <property type="component" value="Unplaced"/>
</dbReference>
<gene>
    <name evidence="2" type="primary">LOC111492782</name>
</gene>
<dbReference type="RefSeq" id="XP_022997994.1">
    <property type="nucleotide sequence ID" value="XM_023142226.1"/>
</dbReference>